<reference evidence="11" key="2">
    <citation type="submission" date="2025-09" db="UniProtKB">
        <authorList>
            <consortium name="Ensembl"/>
        </authorList>
    </citation>
    <scope>IDENTIFICATION</scope>
</reference>
<dbReference type="FunFam" id="3.30.420.10:FF:000032">
    <property type="entry name" value="Retrovirus-related Pol polyprotein from transposon 297-like Protein"/>
    <property type="match status" value="1"/>
</dbReference>
<proteinExistence type="inferred from homology"/>
<dbReference type="Pfam" id="PF00665">
    <property type="entry name" value="rve"/>
    <property type="match status" value="1"/>
</dbReference>
<name>A0A9J8A0F4_CYPCA</name>
<dbReference type="SUPFAM" id="SSF53098">
    <property type="entry name" value="Ribonuclease H-like"/>
    <property type="match status" value="1"/>
</dbReference>
<dbReference type="Proteomes" id="UP001108240">
    <property type="component" value="Unplaced"/>
</dbReference>
<dbReference type="InterPro" id="IPR012337">
    <property type="entry name" value="RNaseH-like_sf"/>
</dbReference>
<dbReference type="Gene3D" id="3.30.70.270">
    <property type="match status" value="2"/>
</dbReference>
<evidence type="ECO:0000256" key="1">
    <source>
        <dbReference type="ARBA" id="ARBA00010879"/>
    </source>
</evidence>
<keyword evidence="7" id="KW-0378">Hydrolase</keyword>
<dbReference type="CDD" id="cd09274">
    <property type="entry name" value="RNase_HI_RT_Ty3"/>
    <property type="match status" value="1"/>
</dbReference>
<evidence type="ECO:0000259" key="9">
    <source>
        <dbReference type="PROSITE" id="PS50878"/>
    </source>
</evidence>
<dbReference type="Gene3D" id="3.10.20.370">
    <property type="match status" value="1"/>
</dbReference>
<dbReference type="Ensembl" id="ENSCCRT00000165207.1">
    <property type="protein sequence ID" value="ENSCCRP00000136241.1"/>
    <property type="gene ID" value="ENSCCRG00000076952.1"/>
</dbReference>
<evidence type="ECO:0000313" key="12">
    <source>
        <dbReference type="Proteomes" id="UP001108240"/>
    </source>
</evidence>
<dbReference type="Pfam" id="PF00078">
    <property type="entry name" value="RVT_1"/>
    <property type="match status" value="1"/>
</dbReference>
<dbReference type="InterPro" id="IPR036397">
    <property type="entry name" value="RNaseH_sf"/>
</dbReference>
<dbReference type="InterPro" id="IPR050951">
    <property type="entry name" value="Retrovirus_Pol_polyprotein"/>
</dbReference>
<sequence length="773" mass="86986">MCAATRYPEAVPLRSIKAKVVVKELVKFCSLFGLPRIIQTDQGTNFTSRLFEQLVDELQVEHQMSSAYHPESQGALERFHQTLKSMLRTYCVETNKEWVDGLPLLMFAIRSTKQESLGFSPAELVFGHTVRGPLKLLSEQFLAKDLPRVPLLEYVSTFREQLHGVWEVAKQHLAESQIKMKCRHDRTSVVRDFQAGDSVLALLPVPNSPMHARFAGPYKIEKKLSDTNYAVLTPDRRRKSRVCHVNMLKAYVARDVPEVNPSAAIVTTTNVVEPSLIGALETGEVTGKDVQASCGRFSNSSILATLPSHLLYLSKNQRDDVIELIHKHSTLFGDVPSQTNMLMHDIEVGQSTPIKQHPYRVNPLKRQVMKDEVKYLVSNGFAVPSQSPWSSPCLLVPKSDGSFRFCTDFRRVNEVTKADSFPLPRMEDCVDRVGSSRYVTKLDLLKGYWQVPLTARASEVSAFVTPDAFMQYTVMAFGMRNAPATFQRLMHLVLSDVQNCEVYLDDVVIYSLTWEDHLCTLGSVMERLAKASLTLNLSKCEFAKAVVTYLGKLVGQGQVKPVQAKIEAIVKFPSPINKRDLRRFLGMTGYYRGFCRNFASVVAPLTDLLSTERKFVWNETCETAFCSAKDLLCNAPVLQAPNFAVSFSLQVDASANGAGAVLIQADDAGIEHPVSYFSKKFNRCQRNYSTIEKEALALLLAIQHFEVYLSSGDHIVVYTDHNPLIFLARMSNTNQRLMRWALFLQEFNLDIRYKKGTENIVADALSRVYTDDS</sequence>
<dbReference type="GO" id="GO:0015074">
    <property type="term" value="P:DNA integration"/>
    <property type="evidence" value="ECO:0007669"/>
    <property type="project" value="InterPro"/>
</dbReference>
<evidence type="ECO:0000313" key="11">
    <source>
        <dbReference type="Ensembl" id="ENSCCRP00000136241.1"/>
    </source>
</evidence>
<accession>A0A9J8A0F4</accession>
<keyword evidence="8" id="KW-0695">RNA-directed DNA polymerase</keyword>
<comment type="similarity">
    <text evidence="1">Belongs to the beta type-B retroviral polymerase family. HERV class-II K(HML-2) pol subfamily.</text>
</comment>
<evidence type="ECO:0000259" key="10">
    <source>
        <dbReference type="PROSITE" id="PS50994"/>
    </source>
</evidence>
<dbReference type="InterPro" id="IPR043128">
    <property type="entry name" value="Rev_trsase/Diguanyl_cyclase"/>
</dbReference>
<dbReference type="FunFam" id="3.30.70.270:FF:000026">
    <property type="entry name" value="Transposon Ty3-G Gag-Pol polyprotein"/>
    <property type="match status" value="1"/>
</dbReference>
<dbReference type="PROSITE" id="PS50994">
    <property type="entry name" value="INTEGRASE"/>
    <property type="match status" value="1"/>
</dbReference>
<evidence type="ECO:0000256" key="2">
    <source>
        <dbReference type="ARBA" id="ARBA00012180"/>
    </source>
</evidence>
<evidence type="ECO:0000256" key="7">
    <source>
        <dbReference type="ARBA" id="ARBA00022801"/>
    </source>
</evidence>
<dbReference type="EC" id="3.1.26.4" evidence="2"/>
<dbReference type="InterPro" id="IPR041373">
    <property type="entry name" value="RT_RNaseH"/>
</dbReference>
<dbReference type="InterPro" id="IPR000477">
    <property type="entry name" value="RT_dom"/>
</dbReference>
<keyword evidence="3" id="KW-0808">Transferase</keyword>
<protein>
    <recommendedName>
        <fullName evidence="2">ribonuclease H</fullName>
        <ecNumber evidence="2">3.1.26.4</ecNumber>
    </recommendedName>
</protein>
<feature type="domain" description="Reverse transcriptase" evidence="9">
    <location>
        <begin position="377"/>
        <end position="554"/>
    </location>
</feature>
<dbReference type="GO" id="GO:0004523">
    <property type="term" value="F:RNA-DNA hybrid ribonuclease activity"/>
    <property type="evidence" value="ECO:0007669"/>
    <property type="project" value="UniProtKB-EC"/>
</dbReference>
<dbReference type="Pfam" id="PF22938">
    <property type="entry name" value="Integrase_p58_C"/>
    <property type="match status" value="1"/>
</dbReference>
<dbReference type="OMA" id="WNETCET"/>
<evidence type="ECO:0000256" key="8">
    <source>
        <dbReference type="ARBA" id="ARBA00022918"/>
    </source>
</evidence>
<dbReference type="PROSITE" id="PS50878">
    <property type="entry name" value="RT_POL"/>
    <property type="match status" value="1"/>
</dbReference>
<organism evidence="11 12">
    <name type="scientific">Cyprinus carpio carpio</name>
    <dbReference type="NCBI Taxonomy" id="630221"/>
    <lineage>
        <taxon>Eukaryota</taxon>
        <taxon>Metazoa</taxon>
        <taxon>Chordata</taxon>
        <taxon>Craniata</taxon>
        <taxon>Vertebrata</taxon>
        <taxon>Euteleostomi</taxon>
        <taxon>Actinopterygii</taxon>
        <taxon>Neopterygii</taxon>
        <taxon>Teleostei</taxon>
        <taxon>Ostariophysi</taxon>
        <taxon>Cypriniformes</taxon>
        <taxon>Cyprinidae</taxon>
        <taxon>Cyprininae</taxon>
        <taxon>Cyprinus</taxon>
    </lineage>
</organism>
<dbReference type="PANTHER" id="PTHR37984:SF5">
    <property type="entry name" value="PROTEIN NYNRIN-LIKE"/>
    <property type="match status" value="1"/>
</dbReference>
<reference evidence="11" key="1">
    <citation type="submission" date="2025-08" db="UniProtKB">
        <authorList>
            <consortium name="Ensembl"/>
        </authorList>
    </citation>
    <scope>IDENTIFICATION</scope>
</reference>
<evidence type="ECO:0000256" key="3">
    <source>
        <dbReference type="ARBA" id="ARBA00022679"/>
    </source>
</evidence>
<keyword evidence="5" id="KW-0540">Nuclease</keyword>
<evidence type="ECO:0000256" key="5">
    <source>
        <dbReference type="ARBA" id="ARBA00022722"/>
    </source>
</evidence>
<dbReference type="GeneTree" id="ENSGT01050000244855"/>
<dbReference type="InterPro" id="IPR043502">
    <property type="entry name" value="DNA/RNA_pol_sf"/>
</dbReference>
<keyword evidence="4" id="KW-0548">Nucleotidyltransferase</keyword>
<dbReference type="GO" id="GO:0003676">
    <property type="term" value="F:nucleic acid binding"/>
    <property type="evidence" value="ECO:0007669"/>
    <property type="project" value="InterPro"/>
</dbReference>
<dbReference type="InterPro" id="IPR054465">
    <property type="entry name" value="Integrase_p58-like_C"/>
</dbReference>
<dbReference type="Gene3D" id="3.10.10.10">
    <property type="entry name" value="HIV Type 1 Reverse Transcriptase, subunit A, domain 1"/>
    <property type="match status" value="1"/>
</dbReference>
<dbReference type="GO" id="GO:0003964">
    <property type="term" value="F:RNA-directed DNA polymerase activity"/>
    <property type="evidence" value="ECO:0007669"/>
    <property type="project" value="UniProtKB-KW"/>
</dbReference>
<dbReference type="SUPFAM" id="SSF56672">
    <property type="entry name" value="DNA/RNA polymerases"/>
    <property type="match status" value="1"/>
</dbReference>
<dbReference type="PANTHER" id="PTHR37984">
    <property type="entry name" value="PROTEIN CBG26694"/>
    <property type="match status" value="1"/>
</dbReference>
<feature type="domain" description="Integrase catalytic" evidence="10">
    <location>
        <begin position="1"/>
        <end position="129"/>
    </location>
</feature>
<keyword evidence="6" id="KW-0255">Endonuclease</keyword>
<evidence type="ECO:0000256" key="4">
    <source>
        <dbReference type="ARBA" id="ARBA00022695"/>
    </source>
</evidence>
<dbReference type="Gene3D" id="3.30.420.10">
    <property type="entry name" value="Ribonuclease H-like superfamily/Ribonuclease H"/>
    <property type="match status" value="1"/>
</dbReference>
<dbReference type="InterPro" id="IPR001584">
    <property type="entry name" value="Integrase_cat-core"/>
</dbReference>
<dbReference type="Pfam" id="PF17917">
    <property type="entry name" value="RT_RNaseH"/>
    <property type="match status" value="1"/>
</dbReference>
<evidence type="ECO:0000256" key="6">
    <source>
        <dbReference type="ARBA" id="ARBA00022759"/>
    </source>
</evidence>
<keyword evidence="12" id="KW-1185">Reference proteome</keyword>
<dbReference type="AlphaFoldDB" id="A0A9J8A0F4"/>
<dbReference type="CDD" id="cd01647">
    <property type="entry name" value="RT_LTR"/>
    <property type="match status" value="1"/>
</dbReference>
<dbReference type="FunFam" id="3.10.20.370:FF:000001">
    <property type="entry name" value="Retrovirus-related Pol polyprotein from transposon 17.6-like protein"/>
    <property type="match status" value="1"/>
</dbReference>